<proteinExistence type="predicted"/>
<keyword evidence="2" id="KW-1185">Reference proteome</keyword>
<reference evidence="1 2" key="1">
    <citation type="submission" date="2016-10" db="EMBL/GenBank/DDBJ databases">
        <authorList>
            <person name="de Groot N.N."/>
        </authorList>
    </citation>
    <scope>NUCLEOTIDE SEQUENCE [LARGE SCALE GENOMIC DNA]</scope>
    <source>
        <strain evidence="1 2">DSM 3217</strain>
    </source>
</reference>
<dbReference type="AlphaFoldDB" id="A0A1G6B721"/>
<evidence type="ECO:0000313" key="2">
    <source>
        <dbReference type="Proteomes" id="UP000199228"/>
    </source>
</evidence>
<dbReference type="EMBL" id="FMXR01000008">
    <property type="protein sequence ID" value="SDB16447.1"/>
    <property type="molecule type" value="Genomic_DNA"/>
</dbReference>
<name>A0A1G6B721_EUBOX</name>
<dbReference type="STRING" id="1732.SAMN02910417_01255"/>
<dbReference type="OrthoDB" id="2846443at2"/>
<accession>A0A1G6B721</accession>
<evidence type="ECO:0000313" key="1">
    <source>
        <dbReference type="EMBL" id="SDB16447.1"/>
    </source>
</evidence>
<dbReference type="Proteomes" id="UP000199228">
    <property type="component" value="Unassembled WGS sequence"/>
</dbReference>
<gene>
    <name evidence="1" type="ORF">SAMN02910417_01255</name>
</gene>
<protein>
    <submittedName>
        <fullName evidence="1">Uncharacterized protein</fullName>
    </submittedName>
</protein>
<organism evidence="1 2">
    <name type="scientific">Eubacterium oxidoreducens</name>
    <dbReference type="NCBI Taxonomy" id="1732"/>
    <lineage>
        <taxon>Bacteria</taxon>
        <taxon>Bacillati</taxon>
        <taxon>Bacillota</taxon>
        <taxon>Clostridia</taxon>
        <taxon>Eubacteriales</taxon>
        <taxon>Eubacteriaceae</taxon>
        <taxon>Eubacterium</taxon>
    </lineage>
</organism>
<sequence length="632" mass="74654">MRQRYDGIKLLESNDMVFGHYVEESMKYIDSFDSSKEFNDVNEVIEAYNVHQLLSHKHLKVEFVTEYASKIKVLMPIVAKFFKSISDDNFIKICDEVAIGYVDEFWILFDKFKVYEQISEEKFAEYINNPHTTLHYILKQKRIVEHYDDVLADCLRNSDQTAEIIIHNHMEKQGNRNKCYLPNSLMPSEYEGILRKYVHSIHPGLGSLRVIEMFQSTSECPVSDKLRLEARKRQKEMLKDGSVTVFNSHMGVGVSFRDVAELVTVENTPEGHLFIYDRQWLKQNLDYPTLLNNFIYMFGFVDMEFRSVFPSISSKLGVFERVMGVKGIKEYQTGSSFTFYYMKTSADMHGYIEELERNNIRFEDIIKWFFEDYLVEEFNIKGFSFATSSKDSSYLEMCRNLASEMDGVLKQYRLYAENGEIDRELLEMSSRPVEFELLPSLRTEKYGYVNSDDIRQEMFYLFSDQCLLSYVERIGEKYECLHDLLLNEELRLSDYTRQDELYQINWLIQRNTLCVEDGLLKLNPSRAFILKDLYEHEVICLDYYPSYMKSLLSEMKSVGDICITNTFLSVPESDYLNYVLNKSQYSNGMDLRNRYIHSTYSANEEIHKRDYIELMKIMVLIVIKINEELCKK</sequence>
<dbReference type="RefSeq" id="WP_090173344.1">
    <property type="nucleotide sequence ID" value="NZ_FMXR01000008.1"/>
</dbReference>